<keyword evidence="2" id="KW-1185">Reference proteome</keyword>
<organism evidence="1 2">
    <name type="scientific">Halomarina oriensis</name>
    <dbReference type="NCBI Taxonomy" id="671145"/>
    <lineage>
        <taxon>Archaea</taxon>
        <taxon>Methanobacteriati</taxon>
        <taxon>Methanobacteriota</taxon>
        <taxon>Stenosarchaea group</taxon>
        <taxon>Halobacteria</taxon>
        <taxon>Halobacteriales</taxon>
        <taxon>Natronomonadaceae</taxon>
        <taxon>Halomarina</taxon>
    </lineage>
</organism>
<proteinExistence type="predicted"/>
<accession>A0A6B0GXJ2</accession>
<dbReference type="InterPro" id="IPR055945">
    <property type="entry name" value="DUF7523"/>
</dbReference>
<dbReference type="Pfam" id="PF24367">
    <property type="entry name" value="DUF7523"/>
    <property type="match status" value="1"/>
</dbReference>
<dbReference type="AlphaFoldDB" id="A0A6B0GXJ2"/>
<dbReference type="Proteomes" id="UP000451471">
    <property type="component" value="Unassembled WGS sequence"/>
</dbReference>
<name>A0A6B0GXJ2_9EURY</name>
<evidence type="ECO:0000313" key="2">
    <source>
        <dbReference type="Proteomes" id="UP000451471"/>
    </source>
</evidence>
<dbReference type="RefSeq" id="WP_158206501.1">
    <property type="nucleotide sequence ID" value="NZ_WSZK01000042.1"/>
</dbReference>
<reference evidence="1 2" key="1">
    <citation type="submission" date="2019-12" db="EMBL/GenBank/DDBJ databases">
        <title>Halocatena pleomorpha gen. nov. sp. nov., an extremely halophilic archaeon of family Halobacteriaceae isolated from saltpan soil.</title>
        <authorList>
            <person name="Pal Y."/>
            <person name="Verma A."/>
            <person name="Krishnamurthi S."/>
            <person name="Kumar P."/>
        </authorList>
    </citation>
    <scope>NUCLEOTIDE SEQUENCE [LARGE SCALE GENOMIC DNA]</scope>
    <source>
        <strain evidence="1 2">JCM 16495</strain>
    </source>
</reference>
<comment type="caution">
    <text evidence="1">The sequence shown here is derived from an EMBL/GenBank/DDBJ whole genome shotgun (WGS) entry which is preliminary data.</text>
</comment>
<evidence type="ECO:0000313" key="1">
    <source>
        <dbReference type="EMBL" id="MWG36855.1"/>
    </source>
</evidence>
<gene>
    <name evidence="1" type="ORF">GQS65_20605</name>
</gene>
<sequence>MSLAAATRDAVRARPFLADALRAGVLNYAAAARLLREEVDALADADEDTVTAALRRFGDDLAPYEPATGDARVSMRSGVGPVENAADEVDEPLLRVGGTALAAGGTGTAIVVEGTVDAGVLAGILDRLRTAAVAVEAAGVAGDALVVVVPRRSGPDALRIVEDCV</sequence>
<protein>
    <submittedName>
        <fullName evidence="1">Uncharacterized protein</fullName>
    </submittedName>
</protein>
<dbReference type="OrthoDB" id="213717at2157"/>
<dbReference type="EMBL" id="WSZK01000042">
    <property type="protein sequence ID" value="MWG36855.1"/>
    <property type="molecule type" value="Genomic_DNA"/>
</dbReference>